<name>A0A0G4GYF6_9ALVE</name>
<feature type="region of interest" description="Disordered" evidence="1">
    <location>
        <begin position="139"/>
        <end position="166"/>
    </location>
</feature>
<feature type="compositionally biased region" description="Polar residues" evidence="1">
    <location>
        <begin position="142"/>
        <end position="157"/>
    </location>
</feature>
<dbReference type="AlphaFoldDB" id="A0A0G4GYF6"/>
<protein>
    <submittedName>
        <fullName evidence="2">Uncharacterized protein</fullName>
    </submittedName>
</protein>
<evidence type="ECO:0000313" key="2">
    <source>
        <dbReference type="EMBL" id="CEM36149.1"/>
    </source>
</evidence>
<evidence type="ECO:0000256" key="1">
    <source>
        <dbReference type="SAM" id="MobiDB-lite"/>
    </source>
</evidence>
<feature type="compositionally biased region" description="Basic residues" evidence="1">
    <location>
        <begin position="54"/>
        <end position="71"/>
    </location>
</feature>
<feature type="region of interest" description="Disordered" evidence="1">
    <location>
        <begin position="32"/>
        <end position="91"/>
    </location>
</feature>
<dbReference type="EMBL" id="CDMZ01001680">
    <property type="protein sequence ID" value="CEM36149.1"/>
    <property type="molecule type" value="Genomic_DNA"/>
</dbReference>
<gene>
    <name evidence="2" type="ORF">Cvel_5404</name>
</gene>
<sequence length="166" mass="18579">MPLRTAPCPFFTVPTGGWEQAIIFEQSIEKTTKISSKRTNGTGQPPRSFERGHREGRKYGRKREEKRRHSRFSSSGGCLAGRVKEKQREKRKSLLSSLPLELLSVPSPLLPSTLAGLVSFSPFSTFQGYLWMALKRADGQTGRCTETTQNLPQQDENTGGRRGKPL</sequence>
<organism evidence="2">
    <name type="scientific">Chromera velia CCMP2878</name>
    <dbReference type="NCBI Taxonomy" id="1169474"/>
    <lineage>
        <taxon>Eukaryota</taxon>
        <taxon>Sar</taxon>
        <taxon>Alveolata</taxon>
        <taxon>Colpodellida</taxon>
        <taxon>Chromeraceae</taxon>
        <taxon>Chromera</taxon>
    </lineage>
</organism>
<reference evidence="2" key="1">
    <citation type="submission" date="2014-11" db="EMBL/GenBank/DDBJ databases">
        <authorList>
            <person name="Otto D Thomas"/>
            <person name="Naeem Raeece"/>
        </authorList>
    </citation>
    <scope>NUCLEOTIDE SEQUENCE</scope>
</reference>
<proteinExistence type="predicted"/>
<feature type="compositionally biased region" description="Polar residues" evidence="1">
    <location>
        <begin position="33"/>
        <end position="45"/>
    </location>
</feature>
<accession>A0A0G4GYF6</accession>
<dbReference type="VEuPathDB" id="CryptoDB:Cvel_5404"/>